<proteinExistence type="inferred from homology"/>
<dbReference type="Proteomes" id="UP000461506">
    <property type="component" value="Unassembled WGS sequence"/>
</dbReference>
<dbReference type="SUPFAM" id="SSF116734">
    <property type="entry name" value="DNA methylase specificity domain"/>
    <property type="match status" value="2"/>
</dbReference>
<evidence type="ECO:0000256" key="2">
    <source>
        <dbReference type="ARBA" id="ARBA00022747"/>
    </source>
</evidence>
<dbReference type="PANTHER" id="PTHR30408:SF12">
    <property type="entry name" value="TYPE I RESTRICTION ENZYME MJAVIII SPECIFICITY SUBUNIT"/>
    <property type="match status" value="1"/>
</dbReference>
<dbReference type="InterPro" id="IPR044946">
    <property type="entry name" value="Restrct_endonuc_typeI_TRD_sf"/>
</dbReference>
<dbReference type="GO" id="GO:0009307">
    <property type="term" value="P:DNA restriction-modification system"/>
    <property type="evidence" value="ECO:0007669"/>
    <property type="project" value="UniProtKB-KW"/>
</dbReference>
<dbReference type="AlphaFoldDB" id="A0A844DUN2"/>
<sequence>MARKMKDSGIEWIGEIPEGWELIKAKYLFSQRNEKGNSTLVLLSPTQKYGVIPQSQLEGVVQVKENTDLRAFKTIHIGDFVISLRSFQGGFEFSNYEGVCSPAYQVLHATKDLSNDFFRYLFKSDGFISKINSLTVGIREGKNIQYWDFSNMLLALPPKEIQIRSAQYLNAKCTEIDTMLSKTRSSIEEYKKLKQAVITQAVTKGVRGEREMKDCGVEWAGLVPHHWGVAKIGSIGQTSSGATPLRSKESSFFDDATIRWVRTLDLNDGFVYDSSEKITELALASSACSIMPKGTVCVAMYGGAGTIGKCGLLMSDCATNQAVCSIVCNRKIVSPIFLLMQLLALKPYWMKYAIGTRKDPNISQDVVARMKILIPPLDEQKEITDYLDAKCSEIDKLIAKKEQLVKELESYKKSLIYEVVTGKREV</sequence>
<evidence type="ECO:0000256" key="4">
    <source>
        <dbReference type="SAM" id="Coils"/>
    </source>
</evidence>
<protein>
    <recommendedName>
        <fullName evidence="5">Type I restriction modification DNA specificity domain-containing protein</fullName>
    </recommendedName>
</protein>
<gene>
    <name evidence="6" type="ORF">GKD95_08735</name>
</gene>
<feature type="coiled-coil region" evidence="4">
    <location>
        <begin position="387"/>
        <end position="414"/>
    </location>
</feature>
<evidence type="ECO:0000259" key="5">
    <source>
        <dbReference type="Pfam" id="PF01420"/>
    </source>
</evidence>
<dbReference type="InterPro" id="IPR000055">
    <property type="entry name" value="Restrct_endonuc_typeI_TRD"/>
</dbReference>
<comment type="caution">
    <text evidence="6">The sequence shown here is derived from an EMBL/GenBank/DDBJ whole genome shotgun (WGS) entry which is preliminary data.</text>
</comment>
<evidence type="ECO:0000256" key="3">
    <source>
        <dbReference type="ARBA" id="ARBA00023125"/>
    </source>
</evidence>
<dbReference type="Pfam" id="PF01420">
    <property type="entry name" value="Methylase_S"/>
    <property type="match status" value="1"/>
</dbReference>
<keyword evidence="4" id="KW-0175">Coiled coil</keyword>
<keyword evidence="2" id="KW-0680">Restriction system</keyword>
<name>A0A844DUN2_9FIRM</name>
<feature type="domain" description="Type I restriction modification DNA specificity" evidence="5">
    <location>
        <begin position="225"/>
        <end position="403"/>
    </location>
</feature>
<evidence type="ECO:0000313" key="7">
    <source>
        <dbReference type="Proteomes" id="UP000461506"/>
    </source>
</evidence>
<organism evidence="6 7">
    <name type="scientific">Faecalibacterium prausnitzii</name>
    <dbReference type="NCBI Taxonomy" id="853"/>
    <lineage>
        <taxon>Bacteria</taxon>
        <taxon>Bacillati</taxon>
        <taxon>Bacillota</taxon>
        <taxon>Clostridia</taxon>
        <taxon>Eubacteriales</taxon>
        <taxon>Oscillospiraceae</taxon>
        <taxon>Faecalibacterium</taxon>
    </lineage>
</organism>
<dbReference type="CDD" id="cd17276">
    <property type="entry name" value="RMtype1_S_Sau1132ORF3780P-TRD1-CR1_like"/>
    <property type="match status" value="1"/>
</dbReference>
<dbReference type="RefSeq" id="WP_154277175.1">
    <property type="nucleotide sequence ID" value="NZ_WKQN01000007.1"/>
</dbReference>
<dbReference type="GO" id="GO:0003677">
    <property type="term" value="F:DNA binding"/>
    <property type="evidence" value="ECO:0007669"/>
    <property type="project" value="UniProtKB-KW"/>
</dbReference>
<reference evidence="6 7" key="1">
    <citation type="journal article" date="2019" name="Nat. Med.">
        <title>A library of human gut bacterial isolates paired with longitudinal multiomics data enables mechanistic microbiome research.</title>
        <authorList>
            <person name="Poyet M."/>
            <person name="Groussin M."/>
            <person name="Gibbons S.M."/>
            <person name="Avila-Pacheco J."/>
            <person name="Jiang X."/>
            <person name="Kearney S.M."/>
            <person name="Perrotta A.R."/>
            <person name="Berdy B."/>
            <person name="Zhao S."/>
            <person name="Lieberman T.D."/>
            <person name="Swanson P.K."/>
            <person name="Smith M."/>
            <person name="Roesemann S."/>
            <person name="Alexander J.E."/>
            <person name="Rich S.A."/>
            <person name="Livny J."/>
            <person name="Vlamakis H."/>
            <person name="Clish C."/>
            <person name="Bullock K."/>
            <person name="Deik A."/>
            <person name="Scott J."/>
            <person name="Pierce K.A."/>
            <person name="Xavier R.J."/>
            <person name="Alm E.J."/>
        </authorList>
    </citation>
    <scope>NUCLEOTIDE SEQUENCE [LARGE SCALE GENOMIC DNA]</scope>
    <source>
        <strain evidence="6 7">BIOML-A1</strain>
    </source>
</reference>
<dbReference type="EMBL" id="WKQN01000007">
    <property type="protein sequence ID" value="MSC63411.1"/>
    <property type="molecule type" value="Genomic_DNA"/>
</dbReference>
<accession>A0A844DUN2</accession>
<dbReference type="PANTHER" id="PTHR30408">
    <property type="entry name" value="TYPE-1 RESTRICTION ENZYME ECOKI SPECIFICITY PROTEIN"/>
    <property type="match status" value="1"/>
</dbReference>
<keyword evidence="3" id="KW-0238">DNA-binding</keyword>
<dbReference type="Gene3D" id="1.10.287.1120">
    <property type="entry name" value="Bipartite methylase S protein"/>
    <property type="match status" value="1"/>
</dbReference>
<dbReference type="InterPro" id="IPR052021">
    <property type="entry name" value="Type-I_RS_S_subunit"/>
</dbReference>
<evidence type="ECO:0000313" key="6">
    <source>
        <dbReference type="EMBL" id="MSC63411.1"/>
    </source>
</evidence>
<evidence type="ECO:0000256" key="1">
    <source>
        <dbReference type="ARBA" id="ARBA00010923"/>
    </source>
</evidence>
<comment type="similarity">
    <text evidence="1">Belongs to the type-I restriction system S methylase family.</text>
</comment>
<dbReference type="Gene3D" id="3.90.220.20">
    <property type="entry name" value="DNA methylase specificity domains"/>
    <property type="match status" value="2"/>
</dbReference>